<sequence length="44" mass="5507">MFRAIRKLIRQMRCKRHRWRPDRRYDGKREFCDLCGAKREAPAK</sequence>
<reference evidence="1 2" key="1">
    <citation type="journal article" date="2019" name="Int. J. Syst. Evol. Microbiol.">
        <title>The Global Catalogue of Microorganisms (GCM) 10K type strain sequencing project: providing services to taxonomists for standard genome sequencing and annotation.</title>
        <authorList>
            <consortium name="The Broad Institute Genomics Platform"/>
            <consortium name="The Broad Institute Genome Sequencing Center for Infectious Disease"/>
            <person name="Wu L."/>
            <person name="Ma J."/>
        </authorList>
    </citation>
    <scope>NUCLEOTIDE SEQUENCE [LARGE SCALE GENOMIC DNA]</scope>
    <source>
        <strain evidence="1 2">JCM 12928</strain>
    </source>
</reference>
<comment type="caution">
    <text evidence="1">The sequence shown here is derived from an EMBL/GenBank/DDBJ whole genome shotgun (WGS) entry which is preliminary data.</text>
</comment>
<organism evidence="1 2">
    <name type="scientific">Brevundimonas kwangchunensis</name>
    <dbReference type="NCBI Taxonomy" id="322163"/>
    <lineage>
        <taxon>Bacteria</taxon>
        <taxon>Pseudomonadati</taxon>
        <taxon>Pseudomonadota</taxon>
        <taxon>Alphaproteobacteria</taxon>
        <taxon>Caulobacterales</taxon>
        <taxon>Caulobacteraceae</taxon>
        <taxon>Brevundimonas</taxon>
    </lineage>
</organism>
<evidence type="ECO:0000313" key="2">
    <source>
        <dbReference type="Proteomes" id="UP001501352"/>
    </source>
</evidence>
<accession>A0ABN1GXS5</accession>
<dbReference type="RefSeq" id="WP_343793057.1">
    <property type="nucleotide sequence ID" value="NZ_BAAAGA010000005.1"/>
</dbReference>
<gene>
    <name evidence="1" type="ORF">GCM10009422_18720</name>
</gene>
<keyword evidence="2" id="KW-1185">Reference proteome</keyword>
<dbReference type="EMBL" id="BAAAGA010000005">
    <property type="protein sequence ID" value="GAA0622972.1"/>
    <property type="molecule type" value="Genomic_DNA"/>
</dbReference>
<evidence type="ECO:0000313" key="1">
    <source>
        <dbReference type="EMBL" id="GAA0622972.1"/>
    </source>
</evidence>
<proteinExistence type="predicted"/>
<name>A0ABN1GXS5_9CAUL</name>
<protein>
    <recommendedName>
        <fullName evidence="3">Zinc finger FPG/IleRS-type domain-containing protein</fullName>
    </recommendedName>
</protein>
<dbReference type="Proteomes" id="UP001501352">
    <property type="component" value="Unassembled WGS sequence"/>
</dbReference>
<evidence type="ECO:0008006" key="3">
    <source>
        <dbReference type="Google" id="ProtNLM"/>
    </source>
</evidence>